<proteinExistence type="predicted"/>
<dbReference type="SUPFAM" id="SSF55298">
    <property type="entry name" value="YjgF-like"/>
    <property type="match status" value="1"/>
</dbReference>
<dbReference type="EMBL" id="CAINUL010000018">
    <property type="protein sequence ID" value="CAD0114710.1"/>
    <property type="molecule type" value="Genomic_DNA"/>
</dbReference>
<sequence>MSSAGTRVFSTGGTRALRWAGATKNDIIAQNPGKNGANVIKAIEKLEAEAERKIFYISGIASVLPDGSIAGIEEGKPPKARTQTKIILSTIDNIIRGASDDKGGVQSLIDAVVYLTEMERDHAGMNEEWNEVFGSRVVAQARATIGVKDLPDPRFVVEIKGVAVVQD</sequence>
<accession>A0A9N8PVZ5</accession>
<reference evidence="1" key="1">
    <citation type="submission" date="2020-06" db="EMBL/GenBank/DDBJ databases">
        <authorList>
            <person name="Onetto C."/>
        </authorList>
    </citation>
    <scope>NUCLEOTIDE SEQUENCE</scope>
</reference>
<dbReference type="InterPro" id="IPR006175">
    <property type="entry name" value="YjgF/YER057c/UK114"/>
</dbReference>
<name>A0A9N8PVZ5_9PEZI</name>
<dbReference type="AlphaFoldDB" id="A0A9N8PVZ5"/>
<gene>
    <name evidence="1" type="ORF">AWRI4620_LOCUS8965</name>
</gene>
<comment type="caution">
    <text evidence="1">The sequence shown here is derived from an EMBL/GenBank/DDBJ whole genome shotgun (WGS) entry which is preliminary data.</text>
</comment>
<organism evidence="1 2">
    <name type="scientific">Aureobasidium uvarum</name>
    <dbReference type="NCBI Taxonomy" id="2773716"/>
    <lineage>
        <taxon>Eukaryota</taxon>
        <taxon>Fungi</taxon>
        <taxon>Dikarya</taxon>
        <taxon>Ascomycota</taxon>
        <taxon>Pezizomycotina</taxon>
        <taxon>Dothideomycetes</taxon>
        <taxon>Dothideomycetidae</taxon>
        <taxon>Dothideales</taxon>
        <taxon>Saccotheciaceae</taxon>
        <taxon>Aureobasidium</taxon>
    </lineage>
</organism>
<dbReference type="OrthoDB" id="309640at2759"/>
<evidence type="ECO:0000313" key="1">
    <source>
        <dbReference type="EMBL" id="CAD0114710.1"/>
    </source>
</evidence>
<protein>
    <recommendedName>
        <fullName evidence="3">YjgF-like protein</fullName>
    </recommendedName>
</protein>
<evidence type="ECO:0000313" key="2">
    <source>
        <dbReference type="Proteomes" id="UP000745764"/>
    </source>
</evidence>
<dbReference type="InterPro" id="IPR035959">
    <property type="entry name" value="RutC-like_sf"/>
</dbReference>
<dbReference type="Proteomes" id="UP000745764">
    <property type="component" value="Unassembled WGS sequence"/>
</dbReference>
<dbReference type="Pfam" id="PF01042">
    <property type="entry name" value="Ribonuc_L-PSP"/>
    <property type="match status" value="1"/>
</dbReference>
<evidence type="ECO:0008006" key="3">
    <source>
        <dbReference type="Google" id="ProtNLM"/>
    </source>
</evidence>
<dbReference type="CDD" id="cd00448">
    <property type="entry name" value="YjgF_YER057c_UK114_family"/>
    <property type="match status" value="1"/>
</dbReference>
<keyword evidence="2" id="KW-1185">Reference proteome</keyword>
<dbReference type="Gene3D" id="3.30.1330.40">
    <property type="entry name" value="RutC-like"/>
    <property type="match status" value="1"/>
</dbReference>